<dbReference type="AlphaFoldDB" id="A0A9K3HS68"/>
<dbReference type="Gramene" id="mRNA:HanXRQr2_Chr11g0503871">
    <property type="protein sequence ID" value="mRNA:HanXRQr2_Chr11g0503871"/>
    <property type="gene ID" value="HanXRQr2_Chr11g0503871"/>
</dbReference>
<keyword evidence="3" id="KW-1185">Reference proteome</keyword>
<evidence type="ECO:0000313" key="2">
    <source>
        <dbReference type="EMBL" id="KAF5783090.1"/>
    </source>
</evidence>
<organism evidence="2 3">
    <name type="scientific">Helianthus annuus</name>
    <name type="common">Common sunflower</name>
    <dbReference type="NCBI Taxonomy" id="4232"/>
    <lineage>
        <taxon>Eukaryota</taxon>
        <taxon>Viridiplantae</taxon>
        <taxon>Streptophyta</taxon>
        <taxon>Embryophyta</taxon>
        <taxon>Tracheophyta</taxon>
        <taxon>Spermatophyta</taxon>
        <taxon>Magnoliopsida</taxon>
        <taxon>eudicotyledons</taxon>
        <taxon>Gunneridae</taxon>
        <taxon>Pentapetalae</taxon>
        <taxon>asterids</taxon>
        <taxon>campanulids</taxon>
        <taxon>Asterales</taxon>
        <taxon>Asteraceae</taxon>
        <taxon>Asteroideae</taxon>
        <taxon>Heliantheae alliance</taxon>
        <taxon>Heliantheae</taxon>
        <taxon>Helianthus</taxon>
    </lineage>
</organism>
<evidence type="ECO:0000259" key="1">
    <source>
        <dbReference type="Pfam" id="PF00425"/>
    </source>
</evidence>
<dbReference type="InterPro" id="IPR015890">
    <property type="entry name" value="Chorismate_C"/>
</dbReference>
<comment type="caution">
    <text evidence="2">The sequence shown here is derived from an EMBL/GenBank/DDBJ whole genome shotgun (WGS) entry which is preliminary data.</text>
</comment>
<sequence length="155" mass="17850">MLKESYIIHWVRLDQYPSTEEAYKDGVKRLEILASKVRDCDLPKLAPDSVELSTQQFGTPLTQSSMTSDEYKSAVLQAKEHILAGDIFQILLSQRFERRTFADPFEIYRALRAVNPSPYMTYLQARVCILVGSRPEILTRVKSVIVLSNCWFLNM</sequence>
<dbReference type="Proteomes" id="UP000215914">
    <property type="component" value="Unassembled WGS sequence"/>
</dbReference>
<dbReference type="SUPFAM" id="SSF56322">
    <property type="entry name" value="ADC synthase"/>
    <property type="match status" value="1"/>
</dbReference>
<dbReference type="GO" id="GO:0004049">
    <property type="term" value="F:anthranilate synthase activity"/>
    <property type="evidence" value="ECO:0007669"/>
    <property type="project" value="UniProtKB-EC"/>
</dbReference>
<name>A0A9K3HS68_HELAN</name>
<accession>A0A9K3HS68</accession>
<dbReference type="Pfam" id="PF00425">
    <property type="entry name" value="Chorismate_bind"/>
    <property type="match status" value="1"/>
</dbReference>
<dbReference type="PANTHER" id="PTHR11236">
    <property type="entry name" value="AMINOBENZOATE/ANTHRANILATE SYNTHASE"/>
    <property type="match status" value="1"/>
</dbReference>
<evidence type="ECO:0000313" key="3">
    <source>
        <dbReference type="Proteomes" id="UP000215914"/>
    </source>
</evidence>
<reference evidence="2" key="2">
    <citation type="submission" date="2020-06" db="EMBL/GenBank/DDBJ databases">
        <title>Helianthus annuus Genome sequencing and assembly Release 2.</title>
        <authorList>
            <person name="Gouzy J."/>
            <person name="Langlade N."/>
            <person name="Munos S."/>
        </authorList>
    </citation>
    <scope>NUCLEOTIDE SEQUENCE</scope>
    <source>
        <tissue evidence="2">Leaves</tissue>
    </source>
</reference>
<dbReference type="InterPro" id="IPR019999">
    <property type="entry name" value="Anth_synth_I-like"/>
</dbReference>
<dbReference type="InterPro" id="IPR005801">
    <property type="entry name" value="ADC_synthase"/>
</dbReference>
<feature type="domain" description="Chorismate-utilising enzyme C-terminal" evidence="1">
    <location>
        <begin position="69"/>
        <end position="143"/>
    </location>
</feature>
<dbReference type="EMBL" id="MNCJ02000326">
    <property type="protein sequence ID" value="KAF5783090.1"/>
    <property type="molecule type" value="Genomic_DNA"/>
</dbReference>
<dbReference type="Gene3D" id="3.60.120.10">
    <property type="entry name" value="Anthranilate synthase"/>
    <property type="match status" value="1"/>
</dbReference>
<dbReference type="PANTHER" id="PTHR11236:SF39">
    <property type="entry name" value="ANTHRANILATE SYNTHASE"/>
    <property type="match status" value="1"/>
</dbReference>
<proteinExistence type="predicted"/>
<dbReference type="EC" id="4.1.3.27" evidence="2"/>
<reference evidence="2" key="1">
    <citation type="journal article" date="2017" name="Nature">
        <title>The sunflower genome provides insights into oil metabolism, flowering and Asterid evolution.</title>
        <authorList>
            <person name="Badouin H."/>
            <person name="Gouzy J."/>
            <person name="Grassa C.J."/>
            <person name="Murat F."/>
            <person name="Staton S.E."/>
            <person name="Cottret L."/>
            <person name="Lelandais-Briere C."/>
            <person name="Owens G.L."/>
            <person name="Carrere S."/>
            <person name="Mayjonade B."/>
            <person name="Legrand L."/>
            <person name="Gill N."/>
            <person name="Kane N.C."/>
            <person name="Bowers J.E."/>
            <person name="Hubner S."/>
            <person name="Bellec A."/>
            <person name="Berard A."/>
            <person name="Berges H."/>
            <person name="Blanchet N."/>
            <person name="Boniface M.C."/>
            <person name="Brunel D."/>
            <person name="Catrice O."/>
            <person name="Chaidir N."/>
            <person name="Claudel C."/>
            <person name="Donnadieu C."/>
            <person name="Faraut T."/>
            <person name="Fievet G."/>
            <person name="Helmstetter N."/>
            <person name="King M."/>
            <person name="Knapp S.J."/>
            <person name="Lai Z."/>
            <person name="Le Paslier M.C."/>
            <person name="Lippi Y."/>
            <person name="Lorenzon L."/>
            <person name="Mandel J.R."/>
            <person name="Marage G."/>
            <person name="Marchand G."/>
            <person name="Marquand E."/>
            <person name="Bret-Mestries E."/>
            <person name="Morien E."/>
            <person name="Nambeesan S."/>
            <person name="Nguyen T."/>
            <person name="Pegot-Espagnet P."/>
            <person name="Pouilly N."/>
            <person name="Raftis F."/>
            <person name="Sallet E."/>
            <person name="Schiex T."/>
            <person name="Thomas J."/>
            <person name="Vandecasteele C."/>
            <person name="Vares D."/>
            <person name="Vear F."/>
            <person name="Vautrin S."/>
            <person name="Crespi M."/>
            <person name="Mangin B."/>
            <person name="Burke J.M."/>
            <person name="Salse J."/>
            <person name="Munos S."/>
            <person name="Vincourt P."/>
            <person name="Rieseberg L.H."/>
            <person name="Langlade N.B."/>
        </authorList>
    </citation>
    <scope>NUCLEOTIDE SEQUENCE</scope>
    <source>
        <tissue evidence="2">Leaves</tissue>
    </source>
</reference>
<keyword evidence="2" id="KW-0456">Lyase</keyword>
<gene>
    <name evidence="2" type="ORF">HanXRQr2_Chr11g0503871</name>
</gene>
<protein>
    <submittedName>
        <fullName evidence="2">Anthranilate synthase</fullName>
        <ecNumber evidence="2">4.1.3.27</ecNumber>
    </submittedName>
</protein>